<dbReference type="SMART" id="SM00382">
    <property type="entry name" value="AAA"/>
    <property type="match status" value="1"/>
</dbReference>
<dbReference type="GO" id="GO:0005694">
    <property type="term" value="C:chromosome"/>
    <property type="evidence" value="ECO:0007669"/>
    <property type="project" value="InterPro"/>
</dbReference>
<evidence type="ECO:0000259" key="4">
    <source>
        <dbReference type="SMART" id="SM00968"/>
    </source>
</evidence>
<accession>L2GW29</accession>
<dbReference type="Gene3D" id="3.30.70.1620">
    <property type="match status" value="1"/>
</dbReference>
<evidence type="ECO:0000259" key="3">
    <source>
        <dbReference type="SMART" id="SM00382"/>
    </source>
</evidence>
<gene>
    <name evidence="5" type="ORF">VCUG_00890</name>
</gene>
<dbReference type="GO" id="GO:0051276">
    <property type="term" value="P:chromosome organization"/>
    <property type="evidence" value="ECO:0007669"/>
    <property type="project" value="InterPro"/>
</dbReference>
<dbReference type="InParanoid" id="L2GW29"/>
<feature type="coiled-coil region" evidence="2">
    <location>
        <begin position="497"/>
        <end position="524"/>
    </location>
</feature>
<dbReference type="OMA" id="YYQINTI"/>
<dbReference type="Gene3D" id="3.40.50.300">
    <property type="entry name" value="P-loop containing nucleotide triphosphate hydrolases"/>
    <property type="match status" value="2"/>
</dbReference>
<dbReference type="GO" id="GO:0007059">
    <property type="term" value="P:chromosome segregation"/>
    <property type="evidence" value="ECO:0007669"/>
    <property type="project" value="UniProtKB-ARBA"/>
</dbReference>
<dbReference type="SUPFAM" id="SSF52540">
    <property type="entry name" value="P-loop containing nucleoside triphosphate hydrolases"/>
    <property type="match status" value="1"/>
</dbReference>
<dbReference type="GO" id="GO:0005524">
    <property type="term" value="F:ATP binding"/>
    <property type="evidence" value="ECO:0007669"/>
    <property type="project" value="InterPro"/>
</dbReference>
<evidence type="ECO:0000313" key="6">
    <source>
        <dbReference type="Proteomes" id="UP000011081"/>
    </source>
</evidence>
<dbReference type="RefSeq" id="XP_008073912.1">
    <property type="nucleotide sequence ID" value="XM_008075721.1"/>
</dbReference>
<dbReference type="InterPro" id="IPR010935">
    <property type="entry name" value="SMC_hinge"/>
</dbReference>
<dbReference type="HOGENOM" id="CLU_388397_0_0_1"/>
<dbReference type="Gene3D" id="1.20.1060.20">
    <property type="match status" value="1"/>
</dbReference>
<sequence>MHIGTVKYKNCVMEFSKHVNVICGNNGSGKSVLLTALDGYVKGTDTKNDIIGDVSLDGEIGDATKVYYIRQNEKIQDENGIEERVREQFNYYQINTIIAEVLSNLNIENDDLMYRLRKVGVKVKNNLQKFLAHRKLMKERDRIENYIKVKESKELCEKIMEVQDKINQEETVADNFENDMLLMKKDRLEKEIVNLKSEVEKDGLMNDLERKKVLWREESKLKENVKKYRNEKRVIDLIEVDENAINAVVAVIGNRLKCKVVDYEDEALERIRSLKFRQTFIVMDKIEEVDNREEESRSMVPLKHLIKTKKEYSRLKNYLFKDVYLVKDLGEANTSNQILVTLKGEVLHKSGAVSGGYDENKEYYSLFTEKNEYRKNIARLKEIEKELKNIKDSESDTNRKELIKKIIKEKEEELQKIKISSSYINLNLERLKLVLNRLIEQKEVLGIFHEEDMVNLHQINLNEELGKINKELRTIMINKRIDYEEVGARIDKLFKRNEELVKHRKRIEKLAENLKKENEDGIHRHLKNVRDKIVYYYDLINGQEEKDSRYGNSSPGKDDTYSQFINTGASTCLEDYQNNNQGSEDSSATKKHVTRPDNFLSTIGSMSGGQLQMLTISLMLSLNEVLNYDIIFLDEIDSNLDDNKIRNLERIFAGLKTQIVIITHRKNGLLGNKYFWIEKDSVSEISKVDMETRIG</sequence>
<feature type="coiled-coil region" evidence="2">
    <location>
        <begin position="159"/>
        <end position="198"/>
    </location>
</feature>
<evidence type="ECO:0000256" key="1">
    <source>
        <dbReference type="ARBA" id="ARBA00023054"/>
    </source>
</evidence>
<reference evidence="6" key="1">
    <citation type="submission" date="2011-03" db="EMBL/GenBank/DDBJ databases">
        <title>The genome sequence of Vavraia culicis strain floridensis.</title>
        <authorList>
            <consortium name="The Broad Institute Genome Sequencing Platform"/>
            <person name="Cuomo C."/>
            <person name="Becnel J."/>
            <person name="Sanscrainte N."/>
            <person name="Young S.K."/>
            <person name="Zeng Q."/>
            <person name="Gargeya S."/>
            <person name="Fitzgerald M."/>
            <person name="Haas B."/>
            <person name="Abouelleil A."/>
            <person name="Alvarado L."/>
            <person name="Arachchi H.M."/>
            <person name="Berlin A."/>
            <person name="Chapman S.B."/>
            <person name="Gearin G."/>
            <person name="Goldberg J."/>
            <person name="Griggs A."/>
            <person name="Gujja S."/>
            <person name="Hansen M."/>
            <person name="Heiman D."/>
            <person name="Howarth C."/>
            <person name="Larimer J."/>
            <person name="Lui A."/>
            <person name="MacDonald P.J.P."/>
            <person name="McCowen C."/>
            <person name="Montmayeur A."/>
            <person name="Murphy C."/>
            <person name="Neiman D."/>
            <person name="Pearson M."/>
            <person name="Priest M."/>
            <person name="Roberts A."/>
            <person name="Saif S."/>
            <person name="Shea T."/>
            <person name="Sisk P."/>
            <person name="Stolte C."/>
            <person name="Sykes S."/>
            <person name="Wortman J."/>
            <person name="Nusbaum C."/>
            <person name="Birren B."/>
        </authorList>
    </citation>
    <scope>NUCLEOTIDE SEQUENCE [LARGE SCALE GENOMIC DNA]</scope>
    <source>
        <strain evidence="6">floridensis</strain>
    </source>
</reference>
<feature type="domain" description="AAA+ ATPase" evidence="3">
    <location>
        <begin position="16"/>
        <end position="689"/>
    </location>
</feature>
<keyword evidence="1 2" id="KW-0175">Coiled coil</keyword>
<dbReference type="AlphaFoldDB" id="L2GW29"/>
<dbReference type="EMBL" id="GL877415">
    <property type="protein sequence ID" value="ELA47567.1"/>
    <property type="molecule type" value="Genomic_DNA"/>
</dbReference>
<dbReference type="GeneID" id="19878773"/>
<dbReference type="CDD" id="cd00267">
    <property type="entry name" value="ABC_ATPase"/>
    <property type="match status" value="1"/>
</dbReference>
<dbReference type="InterPro" id="IPR003593">
    <property type="entry name" value="AAA+_ATPase"/>
</dbReference>
<dbReference type="VEuPathDB" id="MicrosporidiaDB:VCUG_00890"/>
<feature type="coiled-coil region" evidence="2">
    <location>
        <begin position="370"/>
        <end position="420"/>
    </location>
</feature>
<dbReference type="Pfam" id="PF06470">
    <property type="entry name" value="SMC_hinge"/>
    <property type="match status" value="1"/>
</dbReference>
<proteinExistence type="predicted"/>
<keyword evidence="6" id="KW-1185">Reference proteome</keyword>
<organism evidence="5 6">
    <name type="scientific">Vavraia culicis (isolate floridensis)</name>
    <name type="common">Microsporidian parasite</name>
    <dbReference type="NCBI Taxonomy" id="948595"/>
    <lineage>
        <taxon>Eukaryota</taxon>
        <taxon>Fungi</taxon>
        <taxon>Fungi incertae sedis</taxon>
        <taxon>Microsporidia</taxon>
        <taxon>Pleistophoridae</taxon>
        <taxon>Vavraia</taxon>
    </lineage>
</organism>
<dbReference type="SUPFAM" id="SSF75553">
    <property type="entry name" value="Smc hinge domain"/>
    <property type="match status" value="1"/>
</dbReference>
<dbReference type="InterPro" id="IPR036277">
    <property type="entry name" value="SMC_hinge_sf"/>
</dbReference>
<evidence type="ECO:0008006" key="7">
    <source>
        <dbReference type="Google" id="ProtNLM"/>
    </source>
</evidence>
<protein>
    <recommendedName>
        <fullName evidence="7">RecF/RecN/SMC N-terminal domain-containing protein</fullName>
    </recommendedName>
</protein>
<dbReference type="InterPro" id="IPR027417">
    <property type="entry name" value="P-loop_NTPase"/>
</dbReference>
<dbReference type="OrthoDB" id="5575062at2759"/>
<dbReference type="PANTHER" id="PTHR43977">
    <property type="entry name" value="STRUCTURAL MAINTENANCE OF CHROMOSOMES PROTEIN 3"/>
    <property type="match status" value="1"/>
</dbReference>
<feature type="domain" description="SMC hinge" evidence="4">
    <location>
        <begin position="232"/>
        <end position="336"/>
    </location>
</feature>
<name>L2GW29_VAVCU</name>
<evidence type="ECO:0000313" key="5">
    <source>
        <dbReference type="EMBL" id="ELA47567.1"/>
    </source>
</evidence>
<dbReference type="STRING" id="948595.L2GW29"/>
<dbReference type="Proteomes" id="UP000011081">
    <property type="component" value="Unassembled WGS sequence"/>
</dbReference>
<dbReference type="SMART" id="SM00968">
    <property type="entry name" value="SMC_hinge"/>
    <property type="match status" value="1"/>
</dbReference>
<evidence type="ECO:0000256" key="2">
    <source>
        <dbReference type="SAM" id="Coils"/>
    </source>
</evidence>